<feature type="domain" description="SGNH hydrolase-type esterase" evidence="1">
    <location>
        <begin position="9"/>
        <end position="175"/>
    </location>
</feature>
<dbReference type="SUPFAM" id="SSF52266">
    <property type="entry name" value="SGNH hydrolase"/>
    <property type="match status" value="1"/>
</dbReference>
<dbReference type="PANTHER" id="PTHR30383">
    <property type="entry name" value="THIOESTERASE 1/PROTEASE 1/LYSOPHOSPHOLIPASE L1"/>
    <property type="match status" value="1"/>
</dbReference>
<dbReference type="Gene3D" id="3.40.50.1110">
    <property type="entry name" value="SGNH hydrolase"/>
    <property type="match status" value="1"/>
</dbReference>
<dbReference type="AlphaFoldDB" id="A0A2S7F5V9"/>
<sequence>MNNHIDIIFFGDSLTFGYGVSKEKSWVYLIANKLNLSYINNGKNGDTTPSMLSRFYSDALKYNPHTIFIMGGTNDLLCGRSISSIIENIEIMIQDSYKINAKVIIGIPPKIIGSMANELFIPSSFYSYAEKSLTQLRDSLILISHKYKTNIIDFYSLELTQDLYIDGLHLSSEGNNIMYKEAVKILN</sequence>
<dbReference type="Proteomes" id="UP000238081">
    <property type="component" value="Unassembled WGS sequence"/>
</dbReference>
<comment type="caution">
    <text evidence="2">The sequence shown here is derived from an EMBL/GenBank/DDBJ whole genome shotgun (WGS) entry which is preliminary data.</text>
</comment>
<name>A0A2S7F5V9_CLOBU</name>
<accession>A0A2S7F5V9</accession>
<proteinExistence type="predicted"/>
<dbReference type="PANTHER" id="PTHR30383:SF5">
    <property type="entry name" value="SGNH HYDROLASE-TYPE ESTERASE DOMAIN-CONTAINING PROTEIN"/>
    <property type="match status" value="1"/>
</dbReference>
<evidence type="ECO:0000259" key="1">
    <source>
        <dbReference type="Pfam" id="PF13472"/>
    </source>
</evidence>
<gene>
    <name evidence="2" type="ORF">AWN73_19615</name>
</gene>
<dbReference type="EMBL" id="LRDH01000157">
    <property type="protein sequence ID" value="PPV12165.1"/>
    <property type="molecule type" value="Genomic_DNA"/>
</dbReference>
<organism evidence="2 3">
    <name type="scientific">Clostridium butyricum</name>
    <dbReference type="NCBI Taxonomy" id="1492"/>
    <lineage>
        <taxon>Bacteria</taxon>
        <taxon>Bacillati</taxon>
        <taxon>Bacillota</taxon>
        <taxon>Clostridia</taxon>
        <taxon>Eubacteriales</taxon>
        <taxon>Clostridiaceae</taxon>
        <taxon>Clostridium</taxon>
    </lineage>
</organism>
<reference evidence="2 3" key="1">
    <citation type="submission" date="2016-01" db="EMBL/GenBank/DDBJ databases">
        <title>Characterization of the Clostridium difficile lineages that are prevalent in Hong Kong and China.</title>
        <authorList>
            <person name="Kwok J.S.-L."/>
            <person name="Lam W.-Y."/>
            <person name="Ip M."/>
            <person name="Chan T.-F."/>
            <person name="Hawkey P.M."/>
            <person name="Tsui S.K.-W."/>
        </authorList>
    </citation>
    <scope>NUCLEOTIDE SEQUENCE [LARGE SCALE GENOMIC DNA]</scope>
    <source>
        <strain evidence="2 3">300064</strain>
    </source>
</reference>
<dbReference type="Pfam" id="PF13472">
    <property type="entry name" value="Lipase_GDSL_2"/>
    <property type="match status" value="1"/>
</dbReference>
<evidence type="ECO:0000313" key="2">
    <source>
        <dbReference type="EMBL" id="PPV12165.1"/>
    </source>
</evidence>
<evidence type="ECO:0000313" key="3">
    <source>
        <dbReference type="Proteomes" id="UP000238081"/>
    </source>
</evidence>
<dbReference type="InterPro" id="IPR036514">
    <property type="entry name" value="SGNH_hydro_sf"/>
</dbReference>
<dbReference type="InterPro" id="IPR013830">
    <property type="entry name" value="SGNH_hydro"/>
</dbReference>
<dbReference type="InterPro" id="IPR051532">
    <property type="entry name" value="Ester_Hydrolysis_Enzymes"/>
</dbReference>
<dbReference type="GO" id="GO:0004622">
    <property type="term" value="F:phosphatidylcholine lysophospholipase activity"/>
    <property type="evidence" value="ECO:0007669"/>
    <property type="project" value="TreeGrafter"/>
</dbReference>
<protein>
    <submittedName>
        <fullName evidence="2">GDSL family lipase</fullName>
    </submittedName>
</protein>
<dbReference type="RefSeq" id="WP_104675684.1">
    <property type="nucleotide sequence ID" value="NZ_JBNONY010000015.1"/>
</dbReference>